<organism evidence="2 3">
    <name type="scientific">Thalassolituus maritimus</name>
    <dbReference type="NCBI Taxonomy" id="484498"/>
    <lineage>
        <taxon>Bacteria</taxon>
        <taxon>Pseudomonadati</taxon>
        <taxon>Pseudomonadota</taxon>
        <taxon>Gammaproteobacteria</taxon>
        <taxon>Oceanospirillales</taxon>
        <taxon>Oceanospirillaceae</taxon>
        <taxon>Thalassolituus</taxon>
    </lineage>
</organism>
<keyword evidence="1" id="KW-0732">Signal</keyword>
<evidence type="ECO:0000313" key="2">
    <source>
        <dbReference type="EMBL" id="GAA6144839.1"/>
    </source>
</evidence>
<keyword evidence="3" id="KW-1185">Reference proteome</keyword>
<dbReference type="EMBL" id="BAABWH010000002">
    <property type="protein sequence ID" value="GAA6144839.1"/>
    <property type="molecule type" value="Genomic_DNA"/>
</dbReference>
<accession>A0ABP9ZXL4</accession>
<comment type="caution">
    <text evidence="2">The sequence shown here is derived from an EMBL/GenBank/DDBJ whole genome shotgun (WGS) entry which is preliminary data.</text>
</comment>
<name>A0ABP9ZXL4_9GAMM</name>
<proteinExistence type="predicted"/>
<reference evidence="2 3" key="1">
    <citation type="submission" date="2024-04" db="EMBL/GenBank/DDBJ databases">
        <title>Draft genome sequence of Thalassolituus maritimus NBRC 116585.</title>
        <authorList>
            <person name="Miyakawa T."/>
            <person name="Kusuya Y."/>
            <person name="Miura T."/>
        </authorList>
    </citation>
    <scope>NUCLEOTIDE SEQUENCE [LARGE SCALE GENOMIC DNA]</scope>
    <source>
        <strain evidence="2 3">5NW40-0001</strain>
    </source>
</reference>
<sequence length="233" mass="25119">MKARRSVLSSLVLSLTVGLAGCMSDNTNAEHTHENTSPAGVWFISSIISDTTNAAGEVIQTQQTGRQLVVLEETGGNTFKLHNCQSGDMHLSLNRDTSSFHGAVSFTDNDALKPYNESEVIHIAVDEDHLTGTLQRFDRNLDGSWDSHQQGYFEGHKVSSAQTLEALSREEISALLGETHNYASEDKILGQTCAAFARISTTGTQNTVAASDVLELLTPEPQPDVMIASGNTP</sequence>
<evidence type="ECO:0000256" key="1">
    <source>
        <dbReference type="SAM" id="SignalP"/>
    </source>
</evidence>
<evidence type="ECO:0000313" key="3">
    <source>
        <dbReference type="Proteomes" id="UP001481413"/>
    </source>
</evidence>
<dbReference type="RefSeq" id="WP_353293779.1">
    <property type="nucleotide sequence ID" value="NZ_BAABWH010000002.1"/>
</dbReference>
<dbReference type="PROSITE" id="PS51257">
    <property type="entry name" value="PROKAR_LIPOPROTEIN"/>
    <property type="match status" value="1"/>
</dbReference>
<protein>
    <recommendedName>
        <fullName evidence="4">Lipoprotein</fullName>
    </recommendedName>
</protein>
<dbReference type="Proteomes" id="UP001481413">
    <property type="component" value="Unassembled WGS sequence"/>
</dbReference>
<feature type="chain" id="PRO_5046493696" description="Lipoprotein" evidence="1">
    <location>
        <begin position="21"/>
        <end position="233"/>
    </location>
</feature>
<feature type="signal peptide" evidence="1">
    <location>
        <begin position="1"/>
        <end position="20"/>
    </location>
</feature>
<gene>
    <name evidence="2" type="ORF">NBRC116585_09560</name>
</gene>
<evidence type="ECO:0008006" key="4">
    <source>
        <dbReference type="Google" id="ProtNLM"/>
    </source>
</evidence>